<keyword evidence="2" id="KW-1133">Transmembrane helix</keyword>
<evidence type="ECO:0000313" key="4">
    <source>
        <dbReference type="Proteomes" id="UP000287651"/>
    </source>
</evidence>
<feature type="transmembrane region" description="Helical" evidence="2">
    <location>
        <begin position="155"/>
        <end position="172"/>
    </location>
</feature>
<comment type="caution">
    <text evidence="3">The sequence shown here is derived from an EMBL/GenBank/DDBJ whole genome shotgun (WGS) entry which is preliminary data.</text>
</comment>
<feature type="compositionally biased region" description="Basic and acidic residues" evidence="1">
    <location>
        <begin position="128"/>
        <end position="149"/>
    </location>
</feature>
<evidence type="ECO:0000256" key="2">
    <source>
        <dbReference type="SAM" id="Phobius"/>
    </source>
</evidence>
<accession>A0A427ACY7</accession>
<gene>
    <name evidence="3" type="ORF">B296_00024291</name>
</gene>
<keyword evidence="2" id="KW-0812">Transmembrane</keyword>
<keyword evidence="2" id="KW-0472">Membrane</keyword>
<feature type="region of interest" description="Disordered" evidence="1">
    <location>
        <begin position="119"/>
        <end position="149"/>
    </location>
</feature>
<protein>
    <submittedName>
        <fullName evidence="3">Uncharacterized protein</fullName>
    </submittedName>
</protein>
<organism evidence="3 4">
    <name type="scientific">Ensete ventricosum</name>
    <name type="common">Abyssinian banana</name>
    <name type="synonym">Musa ensete</name>
    <dbReference type="NCBI Taxonomy" id="4639"/>
    <lineage>
        <taxon>Eukaryota</taxon>
        <taxon>Viridiplantae</taxon>
        <taxon>Streptophyta</taxon>
        <taxon>Embryophyta</taxon>
        <taxon>Tracheophyta</taxon>
        <taxon>Spermatophyta</taxon>
        <taxon>Magnoliopsida</taxon>
        <taxon>Liliopsida</taxon>
        <taxon>Zingiberales</taxon>
        <taxon>Musaceae</taxon>
        <taxon>Ensete</taxon>
    </lineage>
</organism>
<name>A0A427ACY7_ENSVE</name>
<dbReference type="Proteomes" id="UP000287651">
    <property type="component" value="Unassembled WGS sequence"/>
</dbReference>
<evidence type="ECO:0000256" key="1">
    <source>
        <dbReference type="SAM" id="MobiDB-lite"/>
    </source>
</evidence>
<dbReference type="AlphaFoldDB" id="A0A427ACY7"/>
<evidence type="ECO:0000313" key="3">
    <source>
        <dbReference type="EMBL" id="RRT74062.1"/>
    </source>
</evidence>
<reference evidence="3 4" key="1">
    <citation type="journal article" date="2014" name="Agronomy (Basel)">
        <title>A Draft Genome Sequence for Ensete ventricosum, the Drought-Tolerant Tree Against Hunger.</title>
        <authorList>
            <person name="Harrison J."/>
            <person name="Moore K.A."/>
            <person name="Paszkiewicz K."/>
            <person name="Jones T."/>
            <person name="Grant M."/>
            <person name="Ambacheew D."/>
            <person name="Muzemil S."/>
            <person name="Studholme D.J."/>
        </authorList>
    </citation>
    <scope>NUCLEOTIDE SEQUENCE [LARGE SCALE GENOMIC DNA]</scope>
</reference>
<proteinExistence type="predicted"/>
<dbReference type="EMBL" id="AMZH03002891">
    <property type="protein sequence ID" value="RRT74062.1"/>
    <property type="molecule type" value="Genomic_DNA"/>
</dbReference>
<sequence length="177" mass="19350">MGMCEVSQTFQCPALQLLSPSSIFKFVQLKMMGSGDIELWEMMGAVFLGLRSWRGSQHGLAGWLAGWLPGCESRERDGIAVNGRPSRKQAFHGRTHALPFLRSLLASSKSCCFLGKEEKGGTEASEGANKESQGRRERPRERRTESNERVLRRDYAAAVAAAAAVVLVAVVAERGLP</sequence>